<dbReference type="AlphaFoldDB" id="A0A9K3CMZ3"/>
<evidence type="ECO:0000313" key="2">
    <source>
        <dbReference type="EMBL" id="GIQ80133.1"/>
    </source>
</evidence>
<reference evidence="2 3" key="1">
    <citation type="journal article" date="2018" name="PLoS ONE">
        <title>The draft genome of Kipferlia bialata reveals reductive genome evolution in fornicate parasites.</title>
        <authorList>
            <person name="Tanifuji G."/>
            <person name="Takabayashi S."/>
            <person name="Kume K."/>
            <person name="Takagi M."/>
            <person name="Nakayama T."/>
            <person name="Kamikawa R."/>
            <person name="Inagaki Y."/>
            <person name="Hashimoto T."/>
        </authorList>
    </citation>
    <scope>NUCLEOTIDE SEQUENCE [LARGE SCALE GENOMIC DNA]</scope>
    <source>
        <strain evidence="2">NY0173</strain>
    </source>
</reference>
<feature type="region of interest" description="Disordered" evidence="1">
    <location>
        <begin position="157"/>
        <end position="189"/>
    </location>
</feature>
<proteinExistence type="predicted"/>
<protein>
    <submittedName>
        <fullName evidence="2">Uncharacterized protein</fullName>
    </submittedName>
</protein>
<feature type="compositionally biased region" description="Basic and acidic residues" evidence="1">
    <location>
        <begin position="66"/>
        <end position="77"/>
    </location>
</feature>
<evidence type="ECO:0000313" key="3">
    <source>
        <dbReference type="Proteomes" id="UP000265618"/>
    </source>
</evidence>
<organism evidence="2 3">
    <name type="scientific">Kipferlia bialata</name>
    <dbReference type="NCBI Taxonomy" id="797122"/>
    <lineage>
        <taxon>Eukaryota</taxon>
        <taxon>Metamonada</taxon>
        <taxon>Carpediemonas-like organisms</taxon>
        <taxon>Kipferlia</taxon>
    </lineage>
</organism>
<sequence>MVYLLDIPGVRYHNDQSSRQGPMGQQQQPMQNAGPPSLYGTAKQHQGVGVMNQQNGGAVPLMFQPKAERERERERQSQRVSPGVLGERARERELDGAGGSPVKLGKGGFLVGTGSNAPSAAPHRSASTSPTMAKRPYQAQGTYTPYPGTQGIASPPNVAKKHTDATGPPAPAAKRTPLLKKRERERETVLDVSGEGTVLYSSDQERQKLKEREETLYNDWLPFLYEGIGLGKPSKGIQKPVAYKGEGERAKADSAVRVSDTADTNAE</sequence>
<keyword evidence="3" id="KW-1185">Reference proteome</keyword>
<feature type="compositionally biased region" description="Low complexity" evidence="1">
    <location>
        <begin position="44"/>
        <end position="57"/>
    </location>
</feature>
<name>A0A9K3CMZ3_9EUKA</name>
<feature type="region of interest" description="Disordered" evidence="1">
    <location>
        <begin position="1"/>
        <end position="145"/>
    </location>
</feature>
<feature type="compositionally biased region" description="Basic and acidic residues" evidence="1">
    <location>
        <begin position="245"/>
        <end position="254"/>
    </location>
</feature>
<feature type="compositionally biased region" description="Low complexity" evidence="1">
    <location>
        <begin position="20"/>
        <end position="31"/>
    </location>
</feature>
<feature type="region of interest" description="Disordered" evidence="1">
    <location>
        <begin position="244"/>
        <end position="267"/>
    </location>
</feature>
<dbReference type="Proteomes" id="UP000265618">
    <property type="component" value="Unassembled WGS sequence"/>
</dbReference>
<gene>
    <name evidence="2" type="ORF">KIPB_000881</name>
</gene>
<evidence type="ECO:0000256" key="1">
    <source>
        <dbReference type="SAM" id="MobiDB-lite"/>
    </source>
</evidence>
<dbReference type="EMBL" id="BDIP01000111">
    <property type="protein sequence ID" value="GIQ80133.1"/>
    <property type="molecule type" value="Genomic_DNA"/>
</dbReference>
<accession>A0A9K3CMZ3</accession>
<feature type="compositionally biased region" description="Basic and acidic residues" evidence="1">
    <location>
        <begin position="180"/>
        <end position="189"/>
    </location>
</feature>
<comment type="caution">
    <text evidence="2">The sequence shown here is derived from an EMBL/GenBank/DDBJ whole genome shotgun (WGS) entry which is preliminary data.</text>
</comment>